<feature type="transmembrane region" description="Helical" evidence="1">
    <location>
        <begin position="216"/>
        <end position="237"/>
    </location>
</feature>
<feature type="transmembrane region" description="Helical" evidence="1">
    <location>
        <begin position="411"/>
        <end position="431"/>
    </location>
</feature>
<organism evidence="3 4">
    <name type="scientific">Actinomyces naeslundii</name>
    <dbReference type="NCBI Taxonomy" id="1655"/>
    <lineage>
        <taxon>Bacteria</taxon>
        <taxon>Bacillati</taxon>
        <taxon>Actinomycetota</taxon>
        <taxon>Actinomycetes</taxon>
        <taxon>Actinomycetales</taxon>
        <taxon>Actinomycetaceae</taxon>
        <taxon>Actinomyces</taxon>
    </lineage>
</organism>
<gene>
    <name evidence="3" type="ORF">BKH13_10475</name>
</gene>
<feature type="transmembrane region" description="Helical" evidence="1">
    <location>
        <begin position="134"/>
        <end position="155"/>
    </location>
</feature>
<evidence type="ECO:0000256" key="1">
    <source>
        <dbReference type="SAM" id="Phobius"/>
    </source>
</evidence>
<dbReference type="Pfam" id="PF19053">
    <property type="entry name" value="EccD"/>
    <property type="match status" value="1"/>
</dbReference>
<dbReference type="Pfam" id="PF08817">
    <property type="entry name" value="YukD"/>
    <property type="match status" value="1"/>
</dbReference>
<keyword evidence="4" id="KW-1185">Reference proteome</keyword>
<feature type="transmembrane region" description="Helical" evidence="1">
    <location>
        <begin position="188"/>
        <end position="209"/>
    </location>
</feature>
<feature type="transmembrane region" description="Helical" evidence="1">
    <location>
        <begin position="297"/>
        <end position="318"/>
    </location>
</feature>
<accession>A0ABX3EY51</accession>
<feature type="transmembrane region" description="Helical" evidence="1">
    <location>
        <begin position="353"/>
        <end position="372"/>
    </location>
</feature>
<dbReference type="InterPro" id="IPR024962">
    <property type="entry name" value="YukD-like"/>
</dbReference>
<dbReference type="Proteomes" id="UP000186781">
    <property type="component" value="Unassembled WGS sequence"/>
</dbReference>
<feature type="transmembrane region" description="Helical" evidence="1">
    <location>
        <begin position="378"/>
        <end position="399"/>
    </location>
</feature>
<feature type="transmembrane region" description="Helical" evidence="1">
    <location>
        <begin position="324"/>
        <end position="341"/>
    </location>
</feature>
<keyword evidence="1" id="KW-1133">Transmembrane helix</keyword>
<feature type="domain" description="EccD-like transmembrane" evidence="2">
    <location>
        <begin position="111"/>
        <end position="431"/>
    </location>
</feature>
<reference evidence="3 4" key="1">
    <citation type="submission" date="2016-12" db="EMBL/GenBank/DDBJ databases">
        <title>Genomic comparison of strains in the 'Actinomyces naeslundii' group.</title>
        <authorList>
            <person name="Mughal S.R."/>
            <person name="Do T."/>
            <person name="Gilbert S.C."/>
            <person name="Witherden E.A."/>
            <person name="Didelot X."/>
            <person name="Beighton D."/>
        </authorList>
    </citation>
    <scope>NUCLEOTIDE SEQUENCE [LARGE SCALE GENOMIC DNA]</scope>
    <source>
        <strain evidence="3 4">WE6B-3</strain>
    </source>
</reference>
<feature type="transmembrane region" description="Helical" evidence="1">
    <location>
        <begin position="243"/>
        <end position="263"/>
    </location>
</feature>
<sequence length="432" mass="44167">MPVTVVYERIPTDVSLPVDLPLVEVVPALAERLEGLGEDASTYGLCLTTQSGAVLDDSLSLADQRVDAGDVLTLDLRSTEAEHRYDDLTEAVAAAVERQQVAWEPKDTMSLSVGATCLLFAAGGALLLRQGAGGWVTPACAAVAAVLLILASLAIKQMKGKGAWALVMTAAALAGVALHTGMPGPPTGMRMAAAGAAGVTVLSACIPMLDRDRPLVAGPVLVGVAMMVTGLGTQALGYQLAPVLALVSATAAGVSLMTPWLALASVPVTISLPDQPEGYHRAEDEGPIKAALTSRILNMHGLVLSVRIACSVIVLASVPSLASVGYDGVALVAAIAVAAMLSTRAVRSRADVTAGVVGGMLILATLVLVIVLSRANFIMPMAVLVGVVGVVVLILNVLGPSYRPRLARVTDVIEILVLLFIAPLAALVIGVL</sequence>
<keyword evidence="1" id="KW-0812">Transmembrane</keyword>
<dbReference type="Gene3D" id="3.10.20.90">
    <property type="entry name" value="Phosphatidylinositol 3-kinase Catalytic Subunit, Chain A, domain 1"/>
    <property type="match status" value="1"/>
</dbReference>
<feature type="transmembrane region" description="Helical" evidence="1">
    <location>
        <begin position="108"/>
        <end position="128"/>
    </location>
</feature>
<comment type="caution">
    <text evidence="3">The sequence shown here is derived from an EMBL/GenBank/DDBJ whole genome shotgun (WGS) entry which is preliminary data.</text>
</comment>
<proteinExistence type="predicted"/>
<dbReference type="EMBL" id="MSKX01000031">
    <property type="protein sequence ID" value="OLO81501.1"/>
    <property type="molecule type" value="Genomic_DNA"/>
</dbReference>
<evidence type="ECO:0000313" key="4">
    <source>
        <dbReference type="Proteomes" id="UP000186781"/>
    </source>
</evidence>
<dbReference type="InterPro" id="IPR044049">
    <property type="entry name" value="EccD_transm"/>
</dbReference>
<name>A0ABX3EY51_ACTNA</name>
<evidence type="ECO:0000259" key="2">
    <source>
        <dbReference type="Pfam" id="PF19053"/>
    </source>
</evidence>
<evidence type="ECO:0000313" key="3">
    <source>
        <dbReference type="EMBL" id="OLO81501.1"/>
    </source>
</evidence>
<feature type="transmembrane region" description="Helical" evidence="1">
    <location>
        <begin position="162"/>
        <end position="182"/>
    </location>
</feature>
<protein>
    <recommendedName>
        <fullName evidence="2">EccD-like transmembrane domain-containing protein</fullName>
    </recommendedName>
</protein>
<keyword evidence="1" id="KW-0472">Membrane</keyword>